<dbReference type="InterPro" id="IPR001173">
    <property type="entry name" value="Glyco_trans_2-like"/>
</dbReference>
<accession>A0ABN6YCN5</accession>
<evidence type="ECO:0000259" key="2">
    <source>
        <dbReference type="Pfam" id="PF00535"/>
    </source>
</evidence>
<comment type="similarity">
    <text evidence="1">Belongs to the glycosyltransferase 2 family.</text>
</comment>
<gene>
    <name evidence="3" type="ORF">GCM10025870_08360</name>
</gene>
<dbReference type="PANTHER" id="PTHR48090">
    <property type="entry name" value="UNDECAPRENYL-PHOSPHATE 4-DEOXY-4-FORMAMIDO-L-ARABINOSE TRANSFERASE-RELATED"/>
    <property type="match status" value="1"/>
</dbReference>
<dbReference type="Pfam" id="PF00535">
    <property type="entry name" value="Glycos_transf_2"/>
    <property type="match status" value="1"/>
</dbReference>
<evidence type="ECO:0000313" key="4">
    <source>
        <dbReference type="Proteomes" id="UP001321477"/>
    </source>
</evidence>
<keyword evidence="3" id="KW-0808">Transferase</keyword>
<proteinExistence type="inferred from homology"/>
<name>A0ABN6YCN5_9MICO</name>
<protein>
    <submittedName>
        <fullName evidence="3">Glycosyl transferase family 2</fullName>
    </submittedName>
</protein>
<evidence type="ECO:0000256" key="1">
    <source>
        <dbReference type="ARBA" id="ARBA00006739"/>
    </source>
</evidence>
<dbReference type="GO" id="GO:0016740">
    <property type="term" value="F:transferase activity"/>
    <property type="evidence" value="ECO:0007669"/>
    <property type="project" value="UniProtKB-KW"/>
</dbReference>
<reference evidence="4" key="1">
    <citation type="journal article" date="2019" name="Int. J. Syst. Evol. Microbiol.">
        <title>The Global Catalogue of Microorganisms (GCM) 10K type strain sequencing project: providing services to taxonomists for standard genome sequencing and annotation.</title>
        <authorList>
            <consortium name="The Broad Institute Genomics Platform"/>
            <consortium name="The Broad Institute Genome Sequencing Center for Infectious Disease"/>
            <person name="Wu L."/>
            <person name="Ma J."/>
        </authorList>
    </citation>
    <scope>NUCLEOTIDE SEQUENCE [LARGE SCALE GENOMIC DNA]</scope>
    <source>
        <strain evidence="4">NBRC 109019</strain>
    </source>
</reference>
<dbReference type="CDD" id="cd04179">
    <property type="entry name" value="DPM_DPG-synthase_like"/>
    <property type="match status" value="1"/>
</dbReference>
<feature type="domain" description="Glycosyltransferase 2-like" evidence="2">
    <location>
        <begin position="70"/>
        <end position="193"/>
    </location>
</feature>
<dbReference type="InterPro" id="IPR029044">
    <property type="entry name" value="Nucleotide-diphossugar_trans"/>
</dbReference>
<evidence type="ECO:0000313" key="3">
    <source>
        <dbReference type="EMBL" id="BDZ53763.1"/>
    </source>
</evidence>
<keyword evidence="4" id="KW-1185">Reference proteome</keyword>
<dbReference type="EMBL" id="AP027734">
    <property type="protein sequence ID" value="BDZ53763.1"/>
    <property type="molecule type" value="Genomic_DNA"/>
</dbReference>
<sequence>MLAGVDDHVVDACRLRGPTDGRELDELRACADDAENLHATIVDDPSGAAGAQRPIASIADMPIPPQRTLIVLPAFNEEQALGPLLDELSSTLPGIDCVVVSDGSTDGTVDVARRGGATVIELPYNLGVGGAMRAGFRYAVRNGYTVVVQVDADGQHDPRDVPRLVAELDSADVVIGARFAGTGEYAARGPRRWAMKVLAAVIGRIASTRLTDATSGFKASGPRAVALFAHTYPAEYLGDTVEALVIAARSGLTIRQLPVSMRVRQGGVPSHHPVRAAAYLARACMALVFALARPTVRLESAESTA</sequence>
<dbReference type="PANTHER" id="PTHR48090:SF7">
    <property type="entry name" value="RFBJ PROTEIN"/>
    <property type="match status" value="1"/>
</dbReference>
<dbReference type="InterPro" id="IPR050256">
    <property type="entry name" value="Glycosyltransferase_2"/>
</dbReference>
<organism evidence="3 4">
    <name type="scientific">Agromyces marinus</name>
    <dbReference type="NCBI Taxonomy" id="1389020"/>
    <lineage>
        <taxon>Bacteria</taxon>
        <taxon>Bacillati</taxon>
        <taxon>Actinomycetota</taxon>
        <taxon>Actinomycetes</taxon>
        <taxon>Micrococcales</taxon>
        <taxon>Microbacteriaceae</taxon>
        <taxon>Agromyces</taxon>
    </lineage>
</organism>
<dbReference type="Gene3D" id="3.90.550.10">
    <property type="entry name" value="Spore Coat Polysaccharide Biosynthesis Protein SpsA, Chain A"/>
    <property type="match status" value="1"/>
</dbReference>
<dbReference type="Proteomes" id="UP001321477">
    <property type="component" value="Chromosome"/>
</dbReference>
<dbReference type="SUPFAM" id="SSF53448">
    <property type="entry name" value="Nucleotide-diphospho-sugar transferases"/>
    <property type="match status" value="1"/>
</dbReference>